<dbReference type="PANTHER" id="PTHR34203:SF15">
    <property type="entry name" value="SLL1173 PROTEIN"/>
    <property type="match status" value="1"/>
</dbReference>
<organism evidence="2 3">
    <name type="scientific">Blastococcus mobilis</name>
    <dbReference type="NCBI Taxonomy" id="1938746"/>
    <lineage>
        <taxon>Bacteria</taxon>
        <taxon>Bacillati</taxon>
        <taxon>Actinomycetota</taxon>
        <taxon>Actinomycetes</taxon>
        <taxon>Geodermatophilales</taxon>
        <taxon>Geodermatophilaceae</taxon>
        <taxon>Blastococcus</taxon>
    </lineage>
</organism>
<proteinExistence type="predicted"/>
<reference evidence="2" key="1">
    <citation type="submission" date="2017-06" db="EMBL/GenBank/DDBJ databases">
        <authorList>
            <person name="Kim H.J."/>
            <person name="Triplett B.A."/>
        </authorList>
    </citation>
    <scope>NUCLEOTIDE SEQUENCE [LARGE SCALE GENOMIC DNA]</scope>
    <source>
        <strain evidence="2">DSM 44272</strain>
    </source>
</reference>
<dbReference type="Pfam" id="PF05050">
    <property type="entry name" value="Methyltransf_21"/>
    <property type="match status" value="1"/>
</dbReference>
<keyword evidence="2" id="KW-0808">Transferase</keyword>
<dbReference type="AlphaFoldDB" id="A0A238Z4G3"/>
<dbReference type="InterPro" id="IPR006342">
    <property type="entry name" value="FkbM_mtfrase"/>
</dbReference>
<dbReference type="Gene3D" id="3.40.50.150">
    <property type="entry name" value="Vaccinia Virus protein VP39"/>
    <property type="match status" value="1"/>
</dbReference>
<evidence type="ECO:0000313" key="2">
    <source>
        <dbReference type="EMBL" id="SNR77764.1"/>
    </source>
</evidence>
<dbReference type="GO" id="GO:0032259">
    <property type="term" value="P:methylation"/>
    <property type="evidence" value="ECO:0007669"/>
    <property type="project" value="UniProtKB-KW"/>
</dbReference>
<dbReference type="InterPro" id="IPR052514">
    <property type="entry name" value="SAM-dependent_MTase"/>
</dbReference>
<dbReference type="SUPFAM" id="SSF53335">
    <property type="entry name" value="S-adenosyl-L-methionine-dependent methyltransferases"/>
    <property type="match status" value="1"/>
</dbReference>
<keyword evidence="2" id="KW-0489">Methyltransferase</keyword>
<dbReference type="Proteomes" id="UP000198403">
    <property type="component" value="Unassembled WGS sequence"/>
</dbReference>
<dbReference type="EMBL" id="FZNO01000024">
    <property type="protein sequence ID" value="SNR77764.1"/>
    <property type="molecule type" value="Genomic_DNA"/>
</dbReference>
<evidence type="ECO:0000259" key="1">
    <source>
        <dbReference type="Pfam" id="PF05050"/>
    </source>
</evidence>
<dbReference type="GO" id="GO:0008168">
    <property type="term" value="F:methyltransferase activity"/>
    <property type="evidence" value="ECO:0007669"/>
    <property type="project" value="UniProtKB-KW"/>
</dbReference>
<gene>
    <name evidence="2" type="ORF">SAMN06272737_12473</name>
</gene>
<dbReference type="NCBIfam" id="TIGR01444">
    <property type="entry name" value="fkbM_fam"/>
    <property type="match status" value="1"/>
</dbReference>
<protein>
    <submittedName>
        <fullName evidence="2">Methyltransferase, FkbM family</fullName>
    </submittedName>
</protein>
<evidence type="ECO:0000313" key="3">
    <source>
        <dbReference type="Proteomes" id="UP000198403"/>
    </source>
</evidence>
<name>A0A238Z4G3_9ACTN</name>
<sequence length="275" mass="30080">MLTQVRRQLRWMANHPAYTGPRTFVRAVTWAARAAASKPATVPFGRGRIYCPAEQRGMARLAYIFRDRFEPELALLSRFVRPGDRVVDIGAHYGAYTLILADLVGPNGSVIAVEPASHAAAVLERNLELNGYADRVTVYRVALGEAQGTATLQIHADPSRNRIGDPDPGAAGSETVPVRLLDDLIDGPVTFIKMDVEGAEVLAYRGARRVLEKHRPIVLFEFQPDAGRSLGLDPMELWDGLVGLGYSMQRIVGEELQPVAQAPTTSVTNFVAIPR</sequence>
<dbReference type="PANTHER" id="PTHR34203">
    <property type="entry name" value="METHYLTRANSFERASE, FKBM FAMILY PROTEIN"/>
    <property type="match status" value="1"/>
</dbReference>
<accession>A0A238Z4G3</accession>
<dbReference type="InterPro" id="IPR029063">
    <property type="entry name" value="SAM-dependent_MTases_sf"/>
</dbReference>
<keyword evidence="3" id="KW-1185">Reference proteome</keyword>
<feature type="domain" description="Methyltransferase FkbM" evidence="1">
    <location>
        <begin position="88"/>
        <end position="226"/>
    </location>
</feature>